<feature type="compositionally biased region" description="Basic and acidic residues" evidence="1">
    <location>
        <begin position="1054"/>
        <end position="1065"/>
    </location>
</feature>
<proteinExistence type="predicted"/>
<dbReference type="EMBL" id="OZ004253">
    <property type="protein sequence ID" value="CAK7893113.1"/>
    <property type="molecule type" value="Genomic_DNA"/>
</dbReference>
<reference evidence="2 3" key="1">
    <citation type="submission" date="2024-01" db="EMBL/GenBank/DDBJ databases">
        <authorList>
            <consortium name="Genoscope - CEA"/>
            <person name="William W."/>
        </authorList>
    </citation>
    <scope>NUCLEOTIDE SEQUENCE [LARGE SCALE GENOMIC DNA]</scope>
    <source>
        <strain evidence="2 3">29B2s-10</strain>
    </source>
</reference>
<evidence type="ECO:0008006" key="4">
    <source>
        <dbReference type="Google" id="ProtNLM"/>
    </source>
</evidence>
<organism evidence="2 3">
    <name type="scientific">[Candida] anglica</name>
    <dbReference type="NCBI Taxonomy" id="148631"/>
    <lineage>
        <taxon>Eukaryota</taxon>
        <taxon>Fungi</taxon>
        <taxon>Dikarya</taxon>
        <taxon>Ascomycota</taxon>
        <taxon>Saccharomycotina</taxon>
        <taxon>Pichiomycetes</taxon>
        <taxon>Debaryomycetaceae</taxon>
        <taxon>Kurtzmaniella</taxon>
    </lineage>
</organism>
<feature type="region of interest" description="Disordered" evidence="1">
    <location>
        <begin position="985"/>
        <end position="1065"/>
    </location>
</feature>
<feature type="compositionally biased region" description="Polar residues" evidence="1">
    <location>
        <begin position="1022"/>
        <end position="1052"/>
    </location>
</feature>
<dbReference type="PANTHER" id="PTHR21575">
    <property type="entry name" value="PROTEIN HID1"/>
    <property type="match status" value="1"/>
</dbReference>
<dbReference type="InterPro" id="IPR026705">
    <property type="entry name" value="Hid-1/Ecm30"/>
</dbReference>
<evidence type="ECO:0000313" key="2">
    <source>
        <dbReference type="EMBL" id="CAK7893113.1"/>
    </source>
</evidence>
<dbReference type="Pfam" id="PF12722">
    <property type="entry name" value="Hid1"/>
    <property type="match status" value="1"/>
</dbReference>
<dbReference type="PANTHER" id="PTHR21575:SF12">
    <property type="entry name" value="PROTEIN HID1"/>
    <property type="match status" value="1"/>
</dbReference>
<name>A0ABP0E5U0_9ASCO</name>
<keyword evidence="3" id="KW-1185">Reference proteome</keyword>
<protein>
    <recommendedName>
        <fullName evidence="4">Protein HID1</fullName>
    </recommendedName>
</protein>
<accession>A0ABP0E5U0</accession>
<evidence type="ECO:0000256" key="1">
    <source>
        <dbReference type="SAM" id="MobiDB-lite"/>
    </source>
</evidence>
<evidence type="ECO:0000313" key="3">
    <source>
        <dbReference type="Proteomes" id="UP001497600"/>
    </source>
</evidence>
<sequence>MKSAEERTQFKAHFYKLGQGRLIPFDDSYWLRFETDPDCTNDVFEVLSAADVRSIRDQNLPNFALLIHRLSLSVVSRSATLNHRELLNSMRVLTKILPIFFELGPIVESKLFWSRAGFDPLAFTEGNRDVSNNQSLGNVPPLGAELLKRLVSLLFTKGFTLSETDTLRLWEPGVASMNSVPRFEPVSAALDSNRTETLRLLLTLFSTSFYSSPSTIVTRGNQFLTVLVTTTSRMELLTLVCSLLNLVCRSSNPSSSQASGLNSPNGPLNELRHLCVTYSAQLLTTLIVYPLPSVEGLQFLFDLELLDKEESSPSSLRNMARVYFGKLHKEQEIIYLATSLMDILRAPMDAVRDAQESYTLSSFTGSPRRTPPSPWVTSATMLLWELFQCNKTFRKLMYERYVSEVVILLLYHVYTYHTVSNLRNFVRICTYFILYISSDLQLTEKLCVVPFDEQLLDALPKHFITSSQPTTVRDLIVIHSCNLLFTMTGGVVAQATATTAGTQQPTTNSPSFNSNQLSAFSSSPIPPSSAFQPIFRPTARPTSDVLITTLVEILYNLIPVINSTAANEPPDIPSKKIGNSNPSGGLSYVACSSITQVIQRFSVRSFLLEKSFHADLLALIVRAVCTAVVKHPKPSRMLLFNILKNEKAYDLVWNTIYSFKTEFFSGSTLVLGSINDEELASETNSIIDESGDDSSIRSQGMYIHTSEKNSMSSLDRKSSLNEEPHVEEIINEEDDYSSIDSALRPKLPTGMSSRAKEKLPRDAPLKRSWGGNDSLRIILTIILPHLKLALKEVWSGREGSSIDTFTLIKYIENTDFDALIEKNKRQINGDFLPTVPIETLKFIWSHISLGWYLSLLYGDMYNAVDNVRVYTGNNNKFLKNISTSLATFSKLTSVWGGGSKNQAQQNGGLELETIIEISNRTLTTVNHWANASIVLFKIQPTSEGFFAKIGAQLGGSQQAQVASMPGTPRVGSVDMPHTLTRRLSDFRLNNGSRTSISSSLGTNGGGGGPGSALSTPIEEQTEYFSKRSSVTSLHSMNMINRSRTNTPRNSISIEAREDSKQSDLL</sequence>
<dbReference type="Proteomes" id="UP001497600">
    <property type="component" value="Chromosome A"/>
</dbReference>
<gene>
    <name evidence="2" type="ORF">CAAN4_A05864</name>
</gene>